<evidence type="ECO:0000313" key="2">
    <source>
        <dbReference type="Proteomes" id="UP001165186"/>
    </source>
</evidence>
<accession>A0ACB5SPR0</accession>
<evidence type="ECO:0000313" key="1">
    <source>
        <dbReference type="EMBL" id="GME49607.1"/>
    </source>
</evidence>
<dbReference type="EMBL" id="BSXG01000156">
    <property type="protein sequence ID" value="GME49607.1"/>
    <property type="molecule type" value="Genomic_DNA"/>
</dbReference>
<comment type="caution">
    <text evidence="1">The sequence shown here is derived from an EMBL/GenBank/DDBJ whole genome shotgun (WGS) entry which is preliminary data.</text>
</comment>
<proteinExistence type="predicted"/>
<protein>
    <submittedName>
        <fullName evidence="1">Uncharacterized protein BDR25DRAFT_339293</fullName>
    </submittedName>
</protein>
<organism evidence="1 2">
    <name type="scientific">Neofusicoccum parvum</name>
    <dbReference type="NCBI Taxonomy" id="310453"/>
    <lineage>
        <taxon>Eukaryota</taxon>
        <taxon>Fungi</taxon>
        <taxon>Dikarya</taxon>
        <taxon>Ascomycota</taxon>
        <taxon>Pezizomycotina</taxon>
        <taxon>Dothideomycetes</taxon>
        <taxon>Dothideomycetes incertae sedis</taxon>
        <taxon>Botryosphaeriales</taxon>
        <taxon>Botryosphaeriaceae</taxon>
        <taxon>Neofusicoccum</taxon>
    </lineage>
</organism>
<dbReference type="Proteomes" id="UP001165186">
    <property type="component" value="Unassembled WGS sequence"/>
</dbReference>
<name>A0ACB5SPR0_9PEZI</name>
<gene>
    <name evidence="1" type="primary">g5021</name>
    <name evidence="1" type="ORF">NpPPO83_00005021</name>
</gene>
<sequence length="260" mass="29368">MCPLFSLPDNHCPSQARRRSLSSTLLANTQPHSPFIRKLPVELRLQIYQEAIGRQSAAEILHIGSSRGWPLHSKRCTNAHAPLSNPRCPDRYDRPSGPTALLPLLLTCRLIYAEAIATLYAHHTFDFYPEVFLRFARSVPAPRLAALRRVVLGAFVEVWPEDWEGSFKEMSGWERREWEDVVGYLGQMTGLRSLRVEVEVYGRFADARKAPAHAAMLEILKGLPRVEGGGTVIALYYEKECSGNGDETEWQLCRAPRSPE</sequence>
<keyword evidence="2" id="KW-1185">Reference proteome</keyword>
<reference evidence="1" key="1">
    <citation type="submission" date="2024-09" db="EMBL/GenBank/DDBJ databases">
        <title>Draft Genome Sequences of Neofusicoccum parvum.</title>
        <authorList>
            <person name="Ashida A."/>
            <person name="Camagna M."/>
            <person name="Tanaka A."/>
            <person name="Takemoto D."/>
        </authorList>
    </citation>
    <scope>NUCLEOTIDE SEQUENCE</scope>
    <source>
        <strain evidence="1">PPO83</strain>
    </source>
</reference>